<dbReference type="EMBL" id="BAWF01000041">
    <property type="protein sequence ID" value="GAF47508.1"/>
    <property type="molecule type" value="Genomic_DNA"/>
</dbReference>
<dbReference type="AlphaFoldDB" id="X0PW65"/>
<comment type="caution">
    <text evidence="1">The sequence shown here is derived from an EMBL/GenBank/DDBJ whole genome shotgun (WGS) entry which is preliminary data.</text>
</comment>
<reference evidence="1 2" key="1">
    <citation type="submission" date="2014-02" db="EMBL/GenBank/DDBJ databases">
        <title>Whole genome shotgun sequence of Rhodococcus wratislaviensis NBRC 100605.</title>
        <authorList>
            <person name="Hosoyama A."/>
            <person name="Tsuchikane K."/>
            <person name="Yoshida I."/>
            <person name="Ohji S."/>
            <person name="Ichikawa N."/>
            <person name="Yamazoe A."/>
            <person name="Fujita N."/>
        </authorList>
    </citation>
    <scope>NUCLEOTIDE SEQUENCE [LARGE SCALE GENOMIC DNA]</scope>
    <source>
        <strain evidence="1 2">NBRC 100605</strain>
    </source>
</reference>
<keyword evidence="2" id="KW-1185">Reference proteome</keyword>
<name>X0PW65_RHOWR</name>
<protein>
    <submittedName>
        <fullName evidence="1">Uncharacterized protein</fullName>
    </submittedName>
</protein>
<evidence type="ECO:0000313" key="2">
    <source>
        <dbReference type="Proteomes" id="UP000019491"/>
    </source>
</evidence>
<gene>
    <name evidence="1" type="ORF">RW1_041_00540</name>
</gene>
<proteinExistence type="predicted"/>
<dbReference type="Proteomes" id="UP000019491">
    <property type="component" value="Unassembled WGS sequence"/>
</dbReference>
<organism evidence="1 2">
    <name type="scientific">Rhodococcus wratislaviensis NBRC 100605</name>
    <dbReference type="NCBI Taxonomy" id="1219028"/>
    <lineage>
        <taxon>Bacteria</taxon>
        <taxon>Bacillati</taxon>
        <taxon>Actinomycetota</taxon>
        <taxon>Actinomycetes</taxon>
        <taxon>Mycobacteriales</taxon>
        <taxon>Nocardiaceae</taxon>
        <taxon>Rhodococcus</taxon>
    </lineage>
</organism>
<accession>X0PW65</accession>
<sequence>MADWRHCPPTVTTHRRSYCGVNTTTRRTDPISADEQRGFWAGDTARLQTQATTGILDQTATRRRNFAVILGGTFRPLTSRKRVLVLSAHGLRLRQVRRATSEIDMPPP</sequence>
<evidence type="ECO:0000313" key="1">
    <source>
        <dbReference type="EMBL" id="GAF47508.1"/>
    </source>
</evidence>